<evidence type="ECO:0000256" key="9">
    <source>
        <dbReference type="ARBA" id="ARBA00023204"/>
    </source>
</evidence>
<comment type="similarity">
    <text evidence="2">Belongs to the Nudix hydrolase family.</text>
</comment>
<evidence type="ECO:0000256" key="10">
    <source>
        <dbReference type="ARBA" id="ARBA00035861"/>
    </source>
</evidence>
<keyword evidence="9" id="KW-0234">DNA repair</keyword>
<organism evidence="18 19">
    <name type="scientific">Dyella koreensis</name>
    <dbReference type="NCBI Taxonomy" id="311235"/>
    <lineage>
        <taxon>Bacteria</taxon>
        <taxon>Pseudomonadati</taxon>
        <taxon>Pseudomonadota</taxon>
        <taxon>Gammaproteobacteria</taxon>
        <taxon>Lysobacterales</taxon>
        <taxon>Rhodanobacteraceae</taxon>
        <taxon>Dyella</taxon>
    </lineage>
</organism>
<dbReference type="GO" id="GO:0016787">
    <property type="term" value="F:hydrolase activity"/>
    <property type="evidence" value="ECO:0007669"/>
    <property type="project" value="UniProtKB-KW"/>
</dbReference>
<comment type="cofactor">
    <cofactor evidence="1">
        <name>Mg(2+)</name>
        <dbReference type="ChEBI" id="CHEBI:18420"/>
    </cofactor>
</comment>
<dbReference type="PRINTS" id="PR00502">
    <property type="entry name" value="NUDIXFAMILY"/>
</dbReference>
<dbReference type="SUPFAM" id="SSF55811">
    <property type="entry name" value="Nudix"/>
    <property type="match status" value="1"/>
</dbReference>
<dbReference type="Pfam" id="PF02581">
    <property type="entry name" value="TMP-TENI"/>
    <property type="match status" value="1"/>
</dbReference>
<keyword evidence="8" id="KW-0460">Magnesium</keyword>
<evidence type="ECO:0000256" key="6">
    <source>
        <dbReference type="ARBA" id="ARBA00022763"/>
    </source>
</evidence>
<evidence type="ECO:0000313" key="18">
    <source>
        <dbReference type="EMBL" id="MFK2918231.1"/>
    </source>
</evidence>
<dbReference type="EMBL" id="JADIKD010000011">
    <property type="protein sequence ID" value="MFK2918231.1"/>
    <property type="molecule type" value="Genomic_DNA"/>
</dbReference>
<dbReference type="InterPro" id="IPR013785">
    <property type="entry name" value="Aldolase_TIM"/>
</dbReference>
<dbReference type="Gene3D" id="3.20.20.70">
    <property type="entry name" value="Aldolase class I"/>
    <property type="match status" value="1"/>
</dbReference>
<dbReference type="InterPro" id="IPR000086">
    <property type="entry name" value="NUDIX_hydrolase_dom"/>
</dbReference>
<dbReference type="PROSITE" id="PS51462">
    <property type="entry name" value="NUDIX"/>
    <property type="match status" value="1"/>
</dbReference>
<evidence type="ECO:0000256" key="15">
    <source>
        <dbReference type="ARBA" id="ARBA00041979"/>
    </source>
</evidence>
<evidence type="ECO:0000256" key="13">
    <source>
        <dbReference type="ARBA" id="ARBA00040794"/>
    </source>
</evidence>
<dbReference type="CDD" id="cd03425">
    <property type="entry name" value="NUDIX_MutT_NudA_like"/>
    <property type="match status" value="1"/>
</dbReference>
<evidence type="ECO:0000256" key="16">
    <source>
        <dbReference type="ARBA" id="ARBA00042798"/>
    </source>
</evidence>
<keyword evidence="3" id="KW-0515">Mutator protein</keyword>
<dbReference type="InterPro" id="IPR015797">
    <property type="entry name" value="NUDIX_hydrolase-like_dom_sf"/>
</dbReference>
<dbReference type="SUPFAM" id="SSF51391">
    <property type="entry name" value="Thiamin phosphate synthase"/>
    <property type="match status" value="1"/>
</dbReference>
<keyword evidence="19" id="KW-1185">Reference proteome</keyword>
<evidence type="ECO:0000256" key="4">
    <source>
        <dbReference type="ARBA" id="ARBA00022705"/>
    </source>
</evidence>
<evidence type="ECO:0000256" key="14">
    <source>
        <dbReference type="ARBA" id="ARBA00041592"/>
    </source>
</evidence>
<dbReference type="PANTHER" id="PTHR47707:SF1">
    <property type="entry name" value="NUDIX HYDROLASE FAMILY PROTEIN"/>
    <property type="match status" value="1"/>
</dbReference>
<protein>
    <recommendedName>
        <fullName evidence="13">8-oxo-dGTP diphosphatase</fullName>
        <ecNumber evidence="12">3.6.1.55</ecNumber>
    </recommendedName>
    <alternativeName>
        <fullName evidence="16">7,8-dihydro-8-oxoguanine-triphosphatase</fullName>
    </alternativeName>
    <alternativeName>
        <fullName evidence="15">Mutator protein MutT</fullName>
    </alternativeName>
    <alternativeName>
        <fullName evidence="14">dGTP pyrophosphohydrolase</fullName>
    </alternativeName>
</protein>
<comment type="caution">
    <text evidence="18">The sequence shown here is derived from an EMBL/GenBank/DDBJ whole genome shotgun (WGS) entry which is preliminary data.</text>
</comment>
<dbReference type="InterPro" id="IPR047127">
    <property type="entry name" value="MutT-like"/>
</dbReference>
<comment type="catalytic activity">
    <reaction evidence="11">
        <text>8-oxo-GTP + H2O = 8-oxo-GMP + diphosphate + H(+)</text>
        <dbReference type="Rhea" id="RHEA:67616"/>
        <dbReference type="ChEBI" id="CHEBI:15377"/>
        <dbReference type="ChEBI" id="CHEBI:15378"/>
        <dbReference type="ChEBI" id="CHEBI:33019"/>
        <dbReference type="ChEBI" id="CHEBI:143553"/>
        <dbReference type="ChEBI" id="CHEBI:145694"/>
    </reaction>
</comment>
<evidence type="ECO:0000256" key="5">
    <source>
        <dbReference type="ARBA" id="ARBA00022723"/>
    </source>
</evidence>
<gene>
    <name evidence="18" type="ORF">ISS97_13245</name>
</gene>
<dbReference type="Gene3D" id="3.90.79.10">
    <property type="entry name" value="Nucleoside Triphosphate Pyrophosphohydrolase"/>
    <property type="match status" value="1"/>
</dbReference>
<evidence type="ECO:0000256" key="7">
    <source>
        <dbReference type="ARBA" id="ARBA00022801"/>
    </source>
</evidence>
<feature type="domain" description="Nudix hydrolase" evidence="17">
    <location>
        <begin position="1"/>
        <end position="125"/>
    </location>
</feature>
<evidence type="ECO:0000256" key="2">
    <source>
        <dbReference type="ARBA" id="ARBA00005582"/>
    </source>
</evidence>
<evidence type="ECO:0000256" key="8">
    <source>
        <dbReference type="ARBA" id="ARBA00022842"/>
    </source>
</evidence>
<evidence type="ECO:0000256" key="3">
    <source>
        <dbReference type="ARBA" id="ARBA00022457"/>
    </source>
</evidence>
<dbReference type="Proteomes" id="UP001620408">
    <property type="component" value="Unassembled WGS sequence"/>
</dbReference>
<dbReference type="CDD" id="cd00564">
    <property type="entry name" value="TMP_TenI"/>
    <property type="match status" value="1"/>
</dbReference>
<dbReference type="InterPro" id="IPR022998">
    <property type="entry name" value="ThiamineP_synth_TenI"/>
</dbReference>
<dbReference type="NCBIfam" id="NF006530">
    <property type="entry name" value="PRK08999.1"/>
    <property type="match status" value="1"/>
</dbReference>
<proteinExistence type="inferred from homology"/>
<evidence type="ECO:0000256" key="12">
    <source>
        <dbReference type="ARBA" id="ARBA00038905"/>
    </source>
</evidence>
<sequence length="319" mass="33899">MHVMAGVMVDAGGRVLLAQRPPGKHLAGLWEFPGGKLEPGELPGPGLIRELQEELGVTAEVAEPLIRVPWQYDGRHLLLDAWMVRRWEGEAGSLEGQALQWLAPSAVDPAMLAPADRPILQALRLPSRYLITPADLAPEASEICAQMLRDGLVRGERLVQLRLPLWPLPLVRKLAAELAPLARQLGATLVLNSDVEGVRELGQGVGVQLKASQLMVLNERPLPLNQLVGASCHDAAELAHASSLHIDFATLSPVAATASHPNVTPMGWDEFQCLVGVASLPVYALGGMQAADADQARAVGGQGVAGIRGFFGDGFASRG</sequence>
<dbReference type="PROSITE" id="PS00893">
    <property type="entry name" value="NUDIX_BOX"/>
    <property type="match status" value="1"/>
</dbReference>
<keyword evidence="4" id="KW-0235">DNA replication</keyword>
<keyword evidence="7 18" id="KW-0378">Hydrolase</keyword>
<evidence type="ECO:0000256" key="11">
    <source>
        <dbReference type="ARBA" id="ARBA00036904"/>
    </source>
</evidence>
<dbReference type="InterPro" id="IPR036206">
    <property type="entry name" value="ThiamineP_synth_sf"/>
</dbReference>
<keyword evidence="6" id="KW-0227">DNA damage</keyword>
<evidence type="ECO:0000259" key="17">
    <source>
        <dbReference type="PROSITE" id="PS51462"/>
    </source>
</evidence>
<evidence type="ECO:0000256" key="1">
    <source>
        <dbReference type="ARBA" id="ARBA00001946"/>
    </source>
</evidence>
<comment type="catalytic activity">
    <reaction evidence="10">
        <text>8-oxo-dGTP + H2O = 8-oxo-dGMP + diphosphate + H(+)</text>
        <dbReference type="Rhea" id="RHEA:31575"/>
        <dbReference type="ChEBI" id="CHEBI:15377"/>
        <dbReference type="ChEBI" id="CHEBI:15378"/>
        <dbReference type="ChEBI" id="CHEBI:33019"/>
        <dbReference type="ChEBI" id="CHEBI:63224"/>
        <dbReference type="ChEBI" id="CHEBI:77896"/>
        <dbReference type="EC" id="3.6.1.55"/>
    </reaction>
</comment>
<dbReference type="EC" id="3.6.1.55" evidence="12"/>
<dbReference type="InterPro" id="IPR020476">
    <property type="entry name" value="Nudix_hydrolase"/>
</dbReference>
<dbReference type="Pfam" id="PF14815">
    <property type="entry name" value="NUDIX_4"/>
    <property type="match status" value="1"/>
</dbReference>
<dbReference type="InterPro" id="IPR020084">
    <property type="entry name" value="NUDIX_hydrolase_CS"/>
</dbReference>
<accession>A0ABW8K7T0</accession>
<keyword evidence="5" id="KW-0479">Metal-binding</keyword>
<dbReference type="PANTHER" id="PTHR47707">
    <property type="entry name" value="8-OXO-DGTP DIPHOSPHATASE"/>
    <property type="match status" value="1"/>
</dbReference>
<dbReference type="InterPro" id="IPR029119">
    <property type="entry name" value="MutY_C"/>
</dbReference>
<evidence type="ECO:0000313" key="19">
    <source>
        <dbReference type="Proteomes" id="UP001620408"/>
    </source>
</evidence>
<name>A0ABW8K7T0_9GAMM</name>
<reference evidence="18 19" key="1">
    <citation type="submission" date="2020-10" db="EMBL/GenBank/DDBJ databases">
        <title>Phylogeny of dyella-like bacteria.</title>
        <authorList>
            <person name="Fu J."/>
        </authorList>
    </citation>
    <scope>NUCLEOTIDE SEQUENCE [LARGE SCALE GENOMIC DNA]</scope>
    <source>
        <strain evidence="18 19">BB4</strain>
    </source>
</reference>